<dbReference type="Proteomes" id="UP001299596">
    <property type="component" value="Unassembled WGS sequence"/>
</dbReference>
<evidence type="ECO:0000256" key="1">
    <source>
        <dbReference type="SAM" id="MobiDB-lite"/>
    </source>
</evidence>
<gene>
    <name evidence="4" type="ORF">K6T79_23915</name>
</gene>
<sequence length="484" mass="51098">MAATRRFVSAAMVPAVVLGMVMATEFAAPAMAATCQAPEANIDPPPGSPSTSAGQLPTGRRPRGTNDSAPLPKLGPLIAALINPNGAIRQQAGVVPPVPNPGGQAVPNIAQPVQPAQPVPNAGAGQQTPTADVGGAIGGSQTSLVEWVTGPNGPNQTLQRFGISGTDLGIPWDNGDPANRQVLYAFGDTFGYCRMQGHQWRQNVLFRSADNNLADGITVGPGGIGNKYSGSPLRQANFSKQILPAVQLAPHQEGMIPTAAIGIGGNQYMNFMSIKQWGRDGEWSTNYSALAVSNDNGETWGVYPGTVRSSAPENVPRAHFVPGNEKFQMGAFLRGNDGYLYSYGTPSGRGGSAYLSRVPERSIPDVTKYQYWNASESGGSWVPNNPAAATPVIPGPVGEMSVQYNTYLRQYLALYGNGGNDVVARTAPTPQGPWSAEQTLIPTGQIPGGIYAPYMHPWSTGKEVYFTLSLWNAYDVMLMRTVLG</sequence>
<name>A0ABU5XPH8_9MYCO</name>
<accession>A0ABU5XPH8</accession>
<feature type="region of interest" description="Disordered" evidence="1">
    <location>
        <begin position="38"/>
        <end position="72"/>
    </location>
</feature>
<feature type="signal peptide" evidence="2">
    <location>
        <begin position="1"/>
        <end position="32"/>
    </location>
</feature>
<evidence type="ECO:0000256" key="2">
    <source>
        <dbReference type="SAM" id="SignalP"/>
    </source>
</evidence>
<evidence type="ECO:0000259" key="3">
    <source>
        <dbReference type="Pfam" id="PF13810"/>
    </source>
</evidence>
<keyword evidence="5" id="KW-1185">Reference proteome</keyword>
<dbReference type="InterPro" id="IPR025442">
    <property type="entry name" value="DUF4185"/>
</dbReference>
<evidence type="ECO:0000313" key="4">
    <source>
        <dbReference type="EMBL" id="MEB3024073.1"/>
    </source>
</evidence>
<keyword evidence="2" id="KW-0732">Signal</keyword>
<proteinExistence type="predicted"/>
<feature type="domain" description="DUF4185" evidence="3">
    <location>
        <begin position="152"/>
        <end position="480"/>
    </location>
</feature>
<dbReference type="Pfam" id="PF13810">
    <property type="entry name" value="DUF4185"/>
    <property type="match status" value="1"/>
</dbReference>
<dbReference type="EMBL" id="JAYJJR010000027">
    <property type="protein sequence ID" value="MEB3024073.1"/>
    <property type="molecule type" value="Genomic_DNA"/>
</dbReference>
<comment type="caution">
    <text evidence="4">The sequence shown here is derived from an EMBL/GenBank/DDBJ whole genome shotgun (WGS) entry which is preliminary data.</text>
</comment>
<reference evidence="4 5" key="1">
    <citation type="submission" date="2023-12" db="EMBL/GenBank/DDBJ databases">
        <title>Description of new species of Mycobacterium terrae complex isolated from sewage at the Sao Paulo Zoological Park Foundation in Brazil.</title>
        <authorList>
            <person name="Romagnoli C.L."/>
            <person name="Conceicao E.C."/>
            <person name="Machado E."/>
            <person name="Barreto L.B.P.F."/>
            <person name="Sharma A."/>
            <person name="Silva N.M."/>
            <person name="Marques L.E."/>
            <person name="Juliana M.A."/>
            <person name="Lourenco M.C.S."/>
            <person name="Digiampietri L.A."/>
            <person name="Suffys P.N."/>
            <person name="Viana-Niero C."/>
        </authorList>
    </citation>
    <scope>NUCLEOTIDE SEQUENCE [LARGE SCALE GENOMIC DNA]</scope>
    <source>
        <strain evidence="4 5">MYC098</strain>
    </source>
</reference>
<organism evidence="4 5">
    <name type="scientific">[Mycobacterium] crassicus</name>
    <dbReference type="NCBI Taxonomy" id="2872309"/>
    <lineage>
        <taxon>Bacteria</taxon>
        <taxon>Bacillati</taxon>
        <taxon>Actinomycetota</taxon>
        <taxon>Actinomycetes</taxon>
        <taxon>Mycobacteriales</taxon>
        <taxon>Mycobacteriaceae</taxon>
        <taxon>Mycolicibacter</taxon>
    </lineage>
</organism>
<evidence type="ECO:0000313" key="5">
    <source>
        <dbReference type="Proteomes" id="UP001299596"/>
    </source>
</evidence>
<dbReference type="RefSeq" id="WP_225406785.1">
    <property type="nucleotide sequence ID" value="NZ_JAYJJR010000027.1"/>
</dbReference>
<protein>
    <submittedName>
        <fullName evidence="4">DUF4185 domain-containing protein</fullName>
    </submittedName>
</protein>
<feature type="chain" id="PRO_5046433754" evidence="2">
    <location>
        <begin position="33"/>
        <end position="484"/>
    </location>
</feature>